<evidence type="ECO:0000256" key="7">
    <source>
        <dbReference type="SAM" id="Phobius"/>
    </source>
</evidence>
<evidence type="ECO:0000313" key="10">
    <source>
        <dbReference type="Proteomes" id="UP001213681"/>
    </source>
</evidence>
<evidence type="ECO:0000256" key="3">
    <source>
        <dbReference type="ARBA" id="ARBA00022737"/>
    </source>
</evidence>
<evidence type="ECO:0000256" key="2">
    <source>
        <dbReference type="ARBA" id="ARBA00022723"/>
    </source>
</evidence>
<proteinExistence type="predicted"/>
<dbReference type="GO" id="GO:0000785">
    <property type="term" value="C:chromatin"/>
    <property type="evidence" value="ECO:0007669"/>
    <property type="project" value="TreeGrafter"/>
</dbReference>
<keyword evidence="7" id="KW-0812">Transmembrane</keyword>
<keyword evidence="2" id="KW-0479">Metal-binding</keyword>
<reference evidence="9" key="1">
    <citation type="submission" date="2022-12" db="EMBL/GenBank/DDBJ databases">
        <authorList>
            <person name="Petersen C."/>
        </authorList>
    </citation>
    <scope>NUCLEOTIDE SEQUENCE</scope>
    <source>
        <strain evidence="9">IBT 16125</strain>
    </source>
</reference>
<evidence type="ECO:0000256" key="6">
    <source>
        <dbReference type="ARBA" id="ARBA00023242"/>
    </source>
</evidence>
<dbReference type="Pfam" id="PF04082">
    <property type="entry name" value="Fungal_trans"/>
    <property type="match status" value="1"/>
</dbReference>
<keyword evidence="6" id="KW-0539">Nucleus</keyword>
<evidence type="ECO:0000256" key="1">
    <source>
        <dbReference type="ARBA" id="ARBA00004123"/>
    </source>
</evidence>
<dbReference type="PANTHER" id="PTHR40626:SF10">
    <property type="entry name" value="C2H2-TYPE DOMAIN-CONTAINING PROTEIN"/>
    <property type="match status" value="1"/>
</dbReference>
<dbReference type="GO" id="GO:0000981">
    <property type="term" value="F:DNA-binding transcription factor activity, RNA polymerase II-specific"/>
    <property type="evidence" value="ECO:0007669"/>
    <property type="project" value="InterPro"/>
</dbReference>
<feature type="transmembrane region" description="Helical" evidence="7">
    <location>
        <begin position="129"/>
        <end position="149"/>
    </location>
</feature>
<dbReference type="PANTHER" id="PTHR40626">
    <property type="entry name" value="MIP31509P"/>
    <property type="match status" value="1"/>
</dbReference>
<dbReference type="EMBL" id="JAPVEA010000005">
    <property type="protein sequence ID" value="KAJ5453910.1"/>
    <property type="molecule type" value="Genomic_DNA"/>
</dbReference>
<evidence type="ECO:0000259" key="8">
    <source>
        <dbReference type="Pfam" id="PF04082"/>
    </source>
</evidence>
<dbReference type="InterPro" id="IPR007219">
    <property type="entry name" value="XnlR_reg_dom"/>
</dbReference>
<evidence type="ECO:0000256" key="4">
    <source>
        <dbReference type="ARBA" id="ARBA00022771"/>
    </source>
</evidence>
<keyword evidence="7" id="KW-0472">Membrane</keyword>
<dbReference type="RefSeq" id="XP_056766866.1">
    <property type="nucleotide sequence ID" value="XM_056908248.1"/>
</dbReference>
<keyword evidence="5" id="KW-0862">Zinc</keyword>
<accession>A0AAD6G490</accession>
<dbReference type="InterPro" id="IPR051059">
    <property type="entry name" value="VerF-like"/>
</dbReference>
<keyword evidence="4" id="KW-0863">Zinc-finger</keyword>
<evidence type="ECO:0000313" key="9">
    <source>
        <dbReference type="EMBL" id="KAJ5453910.1"/>
    </source>
</evidence>
<dbReference type="GO" id="GO:0005634">
    <property type="term" value="C:nucleus"/>
    <property type="evidence" value="ECO:0007669"/>
    <property type="project" value="UniProtKB-SubCell"/>
</dbReference>
<dbReference type="GeneID" id="81598491"/>
<evidence type="ECO:0000256" key="5">
    <source>
        <dbReference type="ARBA" id="ARBA00022833"/>
    </source>
</evidence>
<comment type="caution">
    <text evidence="9">The sequence shown here is derived from an EMBL/GenBank/DDBJ whole genome shotgun (WGS) entry which is preliminary data.</text>
</comment>
<keyword evidence="10" id="KW-1185">Reference proteome</keyword>
<keyword evidence="3" id="KW-0677">Repeat</keyword>
<dbReference type="AlphaFoldDB" id="A0AAD6G490"/>
<dbReference type="CDD" id="cd12148">
    <property type="entry name" value="fungal_TF_MHR"/>
    <property type="match status" value="1"/>
</dbReference>
<dbReference type="GO" id="GO:0006351">
    <property type="term" value="P:DNA-templated transcription"/>
    <property type="evidence" value="ECO:0007669"/>
    <property type="project" value="InterPro"/>
</dbReference>
<name>A0AAD6G490_9EURO</name>
<comment type="subcellular location">
    <subcellularLocation>
        <location evidence="1">Nucleus</location>
    </subcellularLocation>
</comment>
<gene>
    <name evidence="9" type="ORF">N7458_004866</name>
</gene>
<organism evidence="9 10">
    <name type="scientific">Penicillium daleae</name>
    <dbReference type="NCBI Taxonomy" id="63821"/>
    <lineage>
        <taxon>Eukaryota</taxon>
        <taxon>Fungi</taxon>
        <taxon>Dikarya</taxon>
        <taxon>Ascomycota</taxon>
        <taxon>Pezizomycotina</taxon>
        <taxon>Eurotiomycetes</taxon>
        <taxon>Eurotiomycetidae</taxon>
        <taxon>Eurotiales</taxon>
        <taxon>Aspergillaceae</taxon>
        <taxon>Penicillium</taxon>
    </lineage>
</organism>
<dbReference type="Proteomes" id="UP001213681">
    <property type="component" value="Unassembled WGS sequence"/>
</dbReference>
<reference evidence="9" key="2">
    <citation type="journal article" date="2023" name="IMA Fungus">
        <title>Comparative genomic study of the Penicillium genus elucidates a diverse pangenome and 15 lateral gene transfer events.</title>
        <authorList>
            <person name="Petersen C."/>
            <person name="Sorensen T."/>
            <person name="Nielsen M.R."/>
            <person name="Sondergaard T.E."/>
            <person name="Sorensen J.L."/>
            <person name="Fitzpatrick D.A."/>
            <person name="Frisvad J.C."/>
            <person name="Nielsen K.L."/>
        </authorList>
    </citation>
    <scope>NUCLEOTIDE SEQUENCE</scope>
    <source>
        <strain evidence="9">IBT 16125</strain>
    </source>
</reference>
<sequence length="386" mass="43708">MATWGNSKEIFNQALGLQSTLANFVREERLLKQVTTNDSSWHQWAYAEAFKRTLGCIFCFSTFHTIVYNSPPLILNSELNVHLPCREADWESPTESDWQNARRFAIPEPKFQDCLGLLFSKDPSEDSTAYSSLGGYILILALIQHIYFLREMNKFKRDSSGSLLPSDVADVERALQNWQNGWDVNPETNLNPRSSQGPVSFNSAALLRMAYIRLSMDIGPCRTLETQNPLLIARAMQQSPRVKLGPRLTRAVLYSAHALSIPVKIGVNIVSRNQAFIWSLQQSLCALECAFALSKWLVTVHTRLPGEPFNEDEERLIAYIVDMVSEADSEFRLMSGGESSLNYVELAVRVVRIWARLYSGEVIWDVVRLMGQALEAYAKILEESFA</sequence>
<keyword evidence="7" id="KW-1133">Transmembrane helix</keyword>
<feature type="domain" description="Xylanolytic transcriptional activator regulatory" evidence="8">
    <location>
        <begin position="33"/>
        <end position="179"/>
    </location>
</feature>
<dbReference type="GO" id="GO:0008270">
    <property type="term" value="F:zinc ion binding"/>
    <property type="evidence" value="ECO:0007669"/>
    <property type="project" value="UniProtKB-KW"/>
</dbReference>
<dbReference type="GO" id="GO:0000978">
    <property type="term" value="F:RNA polymerase II cis-regulatory region sequence-specific DNA binding"/>
    <property type="evidence" value="ECO:0007669"/>
    <property type="project" value="InterPro"/>
</dbReference>
<protein>
    <recommendedName>
        <fullName evidence="8">Xylanolytic transcriptional activator regulatory domain-containing protein</fullName>
    </recommendedName>
</protein>